<feature type="transmembrane region" description="Helical" evidence="14">
    <location>
        <begin position="20"/>
        <end position="41"/>
    </location>
</feature>
<comment type="caution">
    <text evidence="15">The sequence shown here is derived from an EMBL/GenBank/DDBJ whole genome shotgun (WGS) entry which is preliminary data.</text>
</comment>
<evidence type="ECO:0000313" key="16">
    <source>
        <dbReference type="Proteomes" id="UP000253741"/>
    </source>
</evidence>
<dbReference type="Proteomes" id="UP000253741">
    <property type="component" value="Unassembled WGS sequence"/>
</dbReference>
<evidence type="ECO:0000256" key="8">
    <source>
        <dbReference type="ARBA" id="ARBA00022989"/>
    </source>
</evidence>
<comment type="catalytic activity">
    <reaction evidence="12">
        <text>K(+)(in) = K(+)(out)</text>
        <dbReference type="Rhea" id="RHEA:29463"/>
        <dbReference type="ChEBI" id="CHEBI:29103"/>
    </reaction>
</comment>
<keyword evidence="16" id="KW-1185">Reference proteome</keyword>
<evidence type="ECO:0000256" key="7">
    <source>
        <dbReference type="ARBA" id="ARBA00022958"/>
    </source>
</evidence>
<evidence type="ECO:0000256" key="11">
    <source>
        <dbReference type="ARBA" id="ARBA00023303"/>
    </source>
</evidence>
<comment type="similarity">
    <text evidence="2">Belongs to the TMEM175 family.</text>
</comment>
<dbReference type="GO" id="GO:0016020">
    <property type="term" value="C:membrane"/>
    <property type="evidence" value="ECO:0007669"/>
    <property type="project" value="UniProtKB-SubCell"/>
</dbReference>
<dbReference type="AlphaFoldDB" id="A0A370BJ12"/>
<feature type="region of interest" description="Disordered" evidence="13">
    <location>
        <begin position="211"/>
        <end position="230"/>
    </location>
</feature>
<dbReference type="Pfam" id="PF06736">
    <property type="entry name" value="TMEM175"/>
    <property type="match status" value="1"/>
</dbReference>
<evidence type="ECO:0000256" key="4">
    <source>
        <dbReference type="ARBA" id="ARBA00022538"/>
    </source>
</evidence>
<dbReference type="EMBL" id="QQNA01000023">
    <property type="protein sequence ID" value="RDG39375.1"/>
    <property type="molecule type" value="Genomic_DNA"/>
</dbReference>
<keyword evidence="3" id="KW-0813">Transport</keyword>
<evidence type="ECO:0000256" key="12">
    <source>
        <dbReference type="ARBA" id="ARBA00034430"/>
    </source>
</evidence>
<feature type="transmembrane region" description="Helical" evidence="14">
    <location>
        <begin position="166"/>
        <end position="183"/>
    </location>
</feature>
<keyword evidence="10 14" id="KW-0472">Membrane</keyword>
<feature type="transmembrane region" description="Helical" evidence="14">
    <location>
        <begin position="61"/>
        <end position="78"/>
    </location>
</feature>
<sequence length="230" mass="24361">MSTLSTPPDEAVGERSTGRLFGLSDAVFAIAMTLLALDLGVPELGEHPTEGALRHALAAQGSHYLAFLLSFYVTSVYWRRHHAEMRGVRVTHPALVRRTMILLLAVSALPFASNLLGAYGSEAGIVIAVYAGVNAVAMGALLLIRWTARHHGLDAGAGPRPEDPELWLDLVAMLLAVPAGYLFPGHGVVALMALLVISGRVGWFVTRRRRRRGSGSAPSSGAAPRDPSGG</sequence>
<keyword evidence="8 14" id="KW-1133">Transmembrane helix</keyword>
<feature type="transmembrane region" description="Helical" evidence="14">
    <location>
        <begin position="189"/>
        <end position="206"/>
    </location>
</feature>
<dbReference type="GO" id="GO:0015252">
    <property type="term" value="F:proton channel activity"/>
    <property type="evidence" value="ECO:0007669"/>
    <property type="project" value="InterPro"/>
</dbReference>
<dbReference type="OrthoDB" id="7626281at2"/>
<evidence type="ECO:0000256" key="2">
    <source>
        <dbReference type="ARBA" id="ARBA00006920"/>
    </source>
</evidence>
<organism evidence="15 16">
    <name type="scientific">Streptomyces corynorhini</name>
    <dbReference type="NCBI Taxonomy" id="2282652"/>
    <lineage>
        <taxon>Bacteria</taxon>
        <taxon>Bacillati</taxon>
        <taxon>Actinomycetota</taxon>
        <taxon>Actinomycetes</taxon>
        <taxon>Kitasatosporales</taxon>
        <taxon>Streptomycetaceae</taxon>
        <taxon>Streptomyces</taxon>
    </lineage>
</organism>
<evidence type="ECO:0000256" key="13">
    <source>
        <dbReference type="SAM" id="MobiDB-lite"/>
    </source>
</evidence>
<evidence type="ECO:0000313" key="15">
    <source>
        <dbReference type="EMBL" id="RDG39375.1"/>
    </source>
</evidence>
<evidence type="ECO:0000256" key="1">
    <source>
        <dbReference type="ARBA" id="ARBA00004141"/>
    </source>
</evidence>
<dbReference type="InterPro" id="IPR010617">
    <property type="entry name" value="TMEM175-like"/>
</dbReference>
<keyword evidence="11" id="KW-0407">Ion channel</keyword>
<keyword evidence="4" id="KW-0633">Potassium transport</keyword>
<dbReference type="GO" id="GO:0005267">
    <property type="term" value="F:potassium channel activity"/>
    <property type="evidence" value="ECO:0007669"/>
    <property type="project" value="UniProtKB-KW"/>
</dbReference>
<evidence type="ECO:0000256" key="9">
    <source>
        <dbReference type="ARBA" id="ARBA00023065"/>
    </source>
</evidence>
<evidence type="ECO:0000256" key="14">
    <source>
        <dbReference type="SAM" id="Phobius"/>
    </source>
</evidence>
<evidence type="ECO:0000256" key="10">
    <source>
        <dbReference type="ARBA" id="ARBA00023136"/>
    </source>
</evidence>
<feature type="compositionally biased region" description="Low complexity" evidence="13">
    <location>
        <begin position="214"/>
        <end position="230"/>
    </location>
</feature>
<evidence type="ECO:0000256" key="3">
    <source>
        <dbReference type="ARBA" id="ARBA00022448"/>
    </source>
</evidence>
<evidence type="ECO:0000256" key="5">
    <source>
        <dbReference type="ARBA" id="ARBA00022692"/>
    </source>
</evidence>
<accession>A0A370BJ12</accession>
<feature type="transmembrane region" description="Helical" evidence="14">
    <location>
        <begin position="125"/>
        <end position="146"/>
    </location>
</feature>
<feature type="transmembrane region" description="Helical" evidence="14">
    <location>
        <begin position="99"/>
        <end position="119"/>
    </location>
</feature>
<dbReference type="RefSeq" id="WP_114622298.1">
    <property type="nucleotide sequence ID" value="NZ_QQNA01000023.1"/>
</dbReference>
<proteinExistence type="inferred from homology"/>
<reference evidence="15 16" key="1">
    <citation type="submission" date="2018-07" db="EMBL/GenBank/DDBJ databases">
        <title>Streptomyces species from bats.</title>
        <authorList>
            <person name="Dunlap C."/>
        </authorList>
    </citation>
    <scope>NUCLEOTIDE SEQUENCE [LARGE SCALE GENOMIC DNA]</scope>
    <source>
        <strain evidence="15 16">AC230</strain>
    </source>
</reference>
<comment type="subcellular location">
    <subcellularLocation>
        <location evidence="1">Membrane</location>
        <topology evidence="1">Multi-pass membrane protein</topology>
    </subcellularLocation>
</comment>
<protein>
    <submittedName>
        <fullName evidence="15">DUF1211 domain-containing protein</fullName>
    </submittedName>
</protein>
<evidence type="ECO:0000256" key="6">
    <source>
        <dbReference type="ARBA" id="ARBA00022826"/>
    </source>
</evidence>
<gene>
    <name evidence="15" type="ORF">DVH02_04145</name>
</gene>
<keyword evidence="7" id="KW-0630">Potassium</keyword>
<keyword evidence="9" id="KW-0406">Ion transport</keyword>
<keyword evidence="6" id="KW-0631">Potassium channel</keyword>
<name>A0A370BJ12_9ACTN</name>
<keyword evidence="5 14" id="KW-0812">Transmembrane</keyword>